<keyword evidence="5 10" id="KW-0808">Transferase</keyword>
<dbReference type="SMART" id="SM01409">
    <property type="entry name" value="RNA_pol_Rpb6"/>
    <property type="match status" value="1"/>
</dbReference>
<evidence type="ECO:0000256" key="7">
    <source>
        <dbReference type="ARBA" id="ARBA00023163"/>
    </source>
</evidence>
<evidence type="ECO:0000256" key="8">
    <source>
        <dbReference type="ARBA" id="ARBA00029924"/>
    </source>
</evidence>
<gene>
    <name evidence="10" type="primary">rpoZ</name>
    <name evidence="11" type="ORF">FXF47_05250</name>
</gene>
<organism evidence="11 12">
    <name type="scientific">Candidatus Mcinerneyibacterium aminivorans</name>
    <dbReference type="NCBI Taxonomy" id="2703815"/>
    <lineage>
        <taxon>Bacteria</taxon>
        <taxon>Candidatus Macinerneyibacteriota</taxon>
        <taxon>Candidatus Mcinerneyibacteria</taxon>
        <taxon>Candidatus Mcinerneyibacteriales</taxon>
        <taxon>Candidatus Mcinerneyibacteriaceae</taxon>
        <taxon>Candidatus Mcinerneyibacterium</taxon>
    </lineage>
</organism>
<dbReference type="GO" id="GO:0000428">
    <property type="term" value="C:DNA-directed RNA polymerase complex"/>
    <property type="evidence" value="ECO:0007669"/>
    <property type="project" value="UniProtKB-KW"/>
</dbReference>
<evidence type="ECO:0000256" key="2">
    <source>
        <dbReference type="ARBA" id="ARBA00012418"/>
    </source>
</evidence>
<dbReference type="InterPro" id="IPR036161">
    <property type="entry name" value="RPB6/omega-like_sf"/>
</dbReference>
<evidence type="ECO:0000313" key="12">
    <source>
        <dbReference type="Proteomes" id="UP000324143"/>
    </source>
</evidence>
<dbReference type="GO" id="GO:0003899">
    <property type="term" value="F:DNA-directed RNA polymerase activity"/>
    <property type="evidence" value="ECO:0007669"/>
    <property type="project" value="UniProtKB-UniRule"/>
</dbReference>
<keyword evidence="4 10" id="KW-0240">DNA-directed RNA polymerase</keyword>
<dbReference type="EMBL" id="VSIX01000045">
    <property type="protein sequence ID" value="TYB31241.1"/>
    <property type="molecule type" value="Genomic_DNA"/>
</dbReference>
<sequence length="73" mass="7887">MEEISIEKFIEATGSIYASTVLAFKKAKQLGDEGYAPTIDAEGEKVTTIAIKEVADKKVVPGKGQKIKVEESE</sequence>
<keyword evidence="6 10" id="KW-0548">Nucleotidyltransferase</keyword>
<comment type="subunit">
    <text evidence="10">The RNAP catalytic core consists of 2 alpha, 1 beta, 1 beta' and 1 omega subunit. When a sigma factor is associated with the core the holoenzyme is formed, which can initiate transcription.</text>
</comment>
<keyword evidence="7 10" id="KW-0804">Transcription</keyword>
<evidence type="ECO:0000256" key="3">
    <source>
        <dbReference type="ARBA" id="ARBA00013725"/>
    </source>
</evidence>
<comment type="similarity">
    <text evidence="1 10">Belongs to the RNA polymerase subunit omega family.</text>
</comment>
<name>A0A5D0MIA3_9BACT</name>
<proteinExistence type="inferred from homology"/>
<dbReference type="AlphaFoldDB" id="A0A5D0MIA3"/>
<keyword evidence="12" id="KW-1185">Reference proteome</keyword>
<dbReference type="EC" id="2.7.7.6" evidence="2 10"/>
<dbReference type="Gene3D" id="3.90.940.10">
    <property type="match status" value="1"/>
</dbReference>
<evidence type="ECO:0000256" key="9">
    <source>
        <dbReference type="ARBA" id="ARBA00048552"/>
    </source>
</evidence>
<dbReference type="InterPro" id="IPR006110">
    <property type="entry name" value="Pol_omega/Rpo6/RPB6"/>
</dbReference>
<evidence type="ECO:0000256" key="6">
    <source>
        <dbReference type="ARBA" id="ARBA00022695"/>
    </source>
</evidence>
<comment type="function">
    <text evidence="10">Promotes RNA polymerase assembly. Latches the N- and C-terminal regions of the beta' subunit thereby facilitating its interaction with the beta and alpha subunits.</text>
</comment>
<evidence type="ECO:0000313" key="11">
    <source>
        <dbReference type="EMBL" id="TYB31241.1"/>
    </source>
</evidence>
<dbReference type="HAMAP" id="MF_00366">
    <property type="entry name" value="RNApol_bact_RpoZ"/>
    <property type="match status" value="1"/>
</dbReference>
<dbReference type="InterPro" id="IPR003716">
    <property type="entry name" value="DNA-dir_RNA_pol_omega"/>
</dbReference>
<evidence type="ECO:0000256" key="10">
    <source>
        <dbReference type="HAMAP-Rule" id="MF_00366"/>
    </source>
</evidence>
<dbReference type="GO" id="GO:0006351">
    <property type="term" value="P:DNA-templated transcription"/>
    <property type="evidence" value="ECO:0007669"/>
    <property type="project" value="UniProtKB-UniRule"/>
</dbReference>
<accession>A0A5D0MIA3</accession>
<evidence type="ECO:0000256" key="4">
    <source>
        <dbReference type="ARBA" id="ARBA00022478"/>
    </source>
</evidence>
<comment type="caution">
    <text evidence="11">The sequence shown here is derived from an EMBL/GenBank/DDBJ whole genome shotgun (WGS) entry which is preliminary data.</text>
</comment>
<dbReference type="GO" id="GO:0003677">
    <property type="term" value="F:DNA binding"/>
    <property type="evidence" value="ECO:0007669"/>
    <property type="project" value="UniProtKB-UniRule"/>
</dbReference>
<dbReference type="Pfam" id="PF01192">
    <property type="entry name" value="RNA_pol_Rpb6"/>
    <property type="match status" value="1"/>
</dbReference>
<evidence type="ECO:0000256" key="1">
    <source>
        <dbReference type="ARBA" id="ARBA00006711"/>
    </source>
</evidence>
<protein>
    <recommendedName>
        <fullName evidence="3 10">DNA-directed RNA polymerase subunit omega</fullName>
        <shortName evidence="10">RNAP omega subunit</shortName>
        <ecNumber evidence="2 10">2.7.7.6</ecNumber>
    </recommendedName>
    <alternativeName>
        <fullName evidence="10">RNA polymerase omega subunit</fullName>
    </alternativeName>
    <alternativeName>
        <fullName evidence="8 10">Transcriptase subunit omega</fullName>
    </alternativeName>
</protein>
<evidence type="ECO:0000256" key="5">
    <source>
        <dbReference type="ARBA" id="ARBA00022679"/>
    </source>
</evidence>
<dbReference type="Proteomes" id="UP000324143">
    <property type="component" value="Unassembled WGS sequence"/>
</dbReference>
<reference evidence="11" key="1">
    <citation type="submission" date="2019-08" db="EMBL/GenBank/DDBJ databases">
        <title>Genomic characterization of a novel candidate phylum (ARYD3) from a high temperature, high salinity tertiary oil reservoir in north central Oklahoma, USA.</title>
        <authorList>
            <person name="Youssef N.H."/>
            <person name="Yadav A."/>
            <person name="Elshahed M.S."/>
        </authorList>
    </citation>
    <scope>NUCLEOTIDE SEQUENCE [LARGE SCALE GENOMIC DNA]</scope>
    <source>
        <strain evidence="11">ARYD3</strain>
    </source>
</reference>
<comment type="catalytic activity">
    <reaction evidence="9 10">
        <text>RNA(n) + a ribonucleoside 5'-triphosphate = RNA(n+1) + diphosphate</text>
        <dbReference type="Rhea" id="RHEA:21248"/>
        <dbReference type="Rhea" id="RHEA-COMP:14527"/>
        <dbReference type="Rhea" id="RHEA-COMP:17342"/>
        <dbReference type="ChEBI" id="CHEBI:33019"/>
        <dbReference type="ChEBI" id="CHEBI:61557"/>
        <dbReference type="ChEBI" id="CHEBI:140395"/>
        <dbReference type="EC" id="2.7.7.6"/>
    </reaction>
</comment>
<dbReference type="SUPFAM" id="SSF63562">
    <property type="entry name" value="RPB6/omega subunit-like"/>
    <property type="match status" value="1"/>
</dbReference>